<protein>
    <submittedName>
        <fullName evidence="1">Uncharacterized protein</fullName>
    </submittedName>
</protein>
<evidence type="ECO:0000313" key="1">
    <source>
        <dbReference type="EMBL" id="KAE9529765.1"/>
    </source>
</evidence>
<dbReference type="Proteomes" id="UP000475862">
    <property type="component" value="Unassembled WGS sequence"/>
</dbReference>
<keyword evidence="2" id="KW-1185">Reference proteome</keyword>
<gene>
    <name evidence="1" type="ORF">AGLY_011861</name>
</gene>
<dbReference type="AlphaFoldDB" id="A0A6G0TBT6"/>
<evidence type="ECO:0000313" key="2">
    <source>
        <dbReference type="Proteomes" id="UP000475862"/>
    </source>
</evidence>
<proteinExistence type="predicted"/>
<reference evidence="1 2" key="1">
    <citation type="submission" date="2019-08" db="EMBL/GenBank/DDBJ databases">
        <title>The genome of the soybean aphid Biotype 1, its phylome, world population structure and adaptation to the North American continent.</title>
        <authorList>
            <person name="Giordano R."/>
            <person name="Donthu R.K."/>
            <person name="Hernandez A.G."/>
            <person name="Wright C.L."/>
            <person name="Zimin A.V."/>
        </authorList>
    </citation>
    <scope>NUCLEOTIDE SEQUENCE [LARGE SCALE GENOMIC DNA]</scope>
    <source>
        <tissue evidence="1">Whole aphids</tissue>
    </source>
</reference>
<comment type="caution">
    <text evidence="1">The sequence shown here is derived from an EMBL/GenBank/DDBJ whole genome shotgun (WGS) entry which is preliminary data.</text>
</comment>
<dbReference type="EMBL" id="VYZN01000044">
    <property type="protein sequence ID" value="KAE9529765.1"/>
    <property type="molecule type" value="Genomic_DNA"/>
</dbReference>
<name>A0A6G0TBT6_APHGL</name>
<sequence length="303" mass="35491">MYFIYKKNQNFYYSEQQHCSLDVLKLGTDHENRSTNIVITTGASSLRRDYLRELTIANIFSIQIQLKKLFLFSKLKQEKWKIIFYILNIYLDMVYIHRIKINGLIEEITAINIKNNIINSIIFSSAELKSRKLAMEILINFNFLIKTDKVHIKRSNVVYANDDDYYYTWVSYILRHHFRYCYCNDIHCYIAGNFWFDSSNLYLFKNTSNILTTPLSKSSLYSSSNERLIPLILSCSASRRSTSFHLWSRISPQSRDHALKTTSALGMFQFTSVLVVSRDARKGIDNSEVGGDNMITIRYTSKL</sequence>
<accession>A0A6G0TBT6</accession>
<organism evidence="1 2">
    <name type="scientific">Aphis glycines</name>
    <name type="common">Soybean aphid</name>
    <dbReference type="NCBI Taxonomy" id="307491"/>
    <lineage>
        <taxon>Eukaryota</taxon>
        <taxon>Metazoa</taxon>
        <taxon>Ecdysozoa</taxon>
        <taxon>Arthropoda</taxon>
        <taxon>Hexapoda</taxon>
        <taxon>Insecta</taxon>
        <taxon>Pterygota</taxon>
        <taxon>Neoptera</taxon>
        <taxon>Paraneoptera</taxon>
        <taxon>Hemiptera</taxon>
        <taxon>Sternorrhyncha</taxon>
        <taxon>Aphidomorpha</taxon>
        <taxon>Aphidoidea</taxon>
        <taxon>Aphididae</taxon>
        <taxon>Aphidini</taxon>
        <taxon>Aphis</taxon>
        <taxon>Aphis</taxon>
    </lineage>
</organism>